<dbReference type="SMART" id="SM00847">
    <property type="entry name" value="HA2"/>
    <property type="match status" value="1"/>
</dbReference>
<keyword evidence="4" id="KW-0547">Nucleotide-binding</keyword>
<dbReference type="CDD" id="cd18791">
    <property type="entry name" value="SF2_C_RHA"/>
    <property type="match status" value="1"/>
</dbReference>
<evidence type="ECO:0000259" key="14">
    <source>
        <dbReference type="PROSITE" id="PS51194"/>
    </source>
</evidence>
<dbReference type="SMART" id="SM00490">
    <property type="entry name" value="HELICc"/>
    <property type="match status" value="1"/>
</dbReference>
<dbReference type="InterPro" id="IPR049621">
    <property type="entry name" value="S1_DHX8_helicase"/>
</dbReference>
<feature type="domain" description="S1 motif" evidence="12">
    <location>
        <begin position="156"/>
        <end position="226"/>
    </location>
</feature>
<dbReference type="Pfam" id="PF00575">
    <property type="entry name" value="S1"/>
    <property type="match status" value="1"/>
</dbReference>
<dbReference type="SMART" id="SM00316">
    <property type="entry name" value="S1"/>
    <property type="match status" value="1"/>
</dbReference>
<evidence type="ECO:0000256" key="1">
    <source>
        <dbReference type="ARBA" id="ARBA00004123"/>
    </source>
</evidence>
<dbReference type="InterPro" id="IPR014001">
    <property type="entry name" value="Helicase_ATP-bd"/>
</dbReference>
<evidence type="ECO:0000256" key="11">
    <source>
        <dbReference type="SAM" id="MobiDB-lite"/>
    </source>
</evidence>
<keyword evidence="5" id="KW-0378">Hydrolase</keyword>
<evidence type="ECO:0000256" key="7">
    <source>
        <dbReference type="ARBA" id="ARBA00022840"/>
    </source>
</evidence>
<feature type="region of interest" description="Disordered" evidence="11">
    <location>
        <begin position="1"/>
        <end position="151"/>
    </location>
</feature>
<dbReference type="InterPro" id="IPR007502">
    <property type="entry name" value="Helicase-assoc_dom"/>
</dbReference>
<comment type="catalytic activity">
    <reaction evidence="10">
        <text>ATP + H2O = ADP + phosphate + H(+)</text>
        <dbReference type="Rhea" id="RHEA:13065"/>
        <dbReference type="ChEBI" id="CHEBI:15377"/>
        <dbReference type="ChEBI" id="CHEBI:15378"/>
        <dbReference type="ChEBI" id="CHEBI:30616"/>
        <dbReference type="ChEBI" id="CHEBI:43474"/>
        <dbReference type="ChEBI" id="CHEBI:456216"/>
        <dbReference type="EC" id="3.6.4.13"/>
    </reaction>
</comment>
<dbReference type="FunFam" id="1.20.120.1080:FF:000001">
    <property type="entry name" value="Pre-mRNA-splicing factor ATP-dependent RNA helicase"/>
    <property type="match status" value="1"/>
</dbReference>
<dbReference type="GO" id="GO:0071006">
    <property type="term" value="C:U2-type catalytic step 1 spliceosome"/>
    <property type="evidence" value="ECO:0007669"/>
    <property type="project" value="UniProtKB-ARBA"/>
</dbReference>
<dbReference type="InterPro" id="IPR011709">
    <property type="entry name" value="DEAD-box_helicase_OB_fold"/>
</dbReference>
<keyword evidence="6 15" id="KW-0347">Helicase</keyword>
<dbReference type="GO" id="GO:0000390">
    <property type="term" value="P:spliceosomal complex disassembly"/>
    <property type="evidence" value="ECO:0007669"/>
    <property type="project" value="TreeGrafter"/>
</dbReference>
<feature type="domain" description="Helicase C-terminal" evidence="14">
    <location>
        <begin position="645"/>
        <end position="818"/>
    </location>
</feature>
<evidence type="ECO:0000259" key="13">
    <source>
        <dbReference type="PROSITE" id="PS51192"/>
    </source>
</evidence>
<evidence type="ECO:0000256" key="10">
    <source>
        <dbReference type="ARBA" id="ARBA00047984"/>
    </source>
</evidence>
<dbReference type="PANTHER" id="PTHR18934">
    <property type="entry name" value="ATP-DEPENDENT RNA HELICASE"/>
    <property type="match status" value="1"/>
</dbReference>
<dbReference type="GO" id="GO:0016787">
    <property type="term" value="F:hydrolase activity"/>
    <property type="evidence" value="ECO:0007669"/>
    <property type="project" value="UniProtKB-KW"/>
</dbReference>
<dbReference type="EMBL" id="MH615821">
    <property type="protein sequence ID" value="QBK46511.1"/>
    <property type="molecule type" value="mRNA"/>
</dbReference>
<name>A0A481XV80_9CILI</name>
<dbReference type="SUPFAM" id="SSF50249">
    <property type="entry name" value="Nucleic acid-binding proteins"/>
    <property type="match status" value="1"/>
</dbReference>
<dbReference type="InterPro" id="IPR002464">
    <property type="entry name" value="DNA/RNA_helicase_DEAH_CS"/>
</dbReference>
<dbReference type="SMART" id="SM00487">
    <property type="entry name" value="DEXDc"/>
    <property type="match status" value="1"/>
</dbReference>
<dbReference type="Pfam" id="PF00271">
    <property type="entry name" value="Helicase_C"/>
    <property type="match status" value="1"/>
</dbReference>
<dbReference type="GO" id="GO:0003724">
    <property type="term" value="F:RNA helicase activity"/>
    <property type="evidence" value="ECO:0007669"/>
    <property type="project" value="UniProtKB-EC"/>
</dbReference>
<organism evidence="15">
    <name type="scientific">Philasterides dicentrarchi</name>
    <dbReference type="NCBI Taxonomy" id="282688"/>
    <lineage>
        <taxon>Eukaryota</taxon>
        <taxon>Sar</taxon>
        <taxon>Alveolata</taxon>
        <taxon>Ciliophora</taxon>
        <taxon>Intramacronucleata</taxon>
        <taxon>Oligohymenophorea</taxon>
        <taxon>Scuticociliatia</taxon>
        <taxon>Philasterida</taxon>
        <taxon>Philasteridae</taxon>
        <taxon>Philasterides</taxon>
    </lineage>
</organism>
<proteinExistence type="evidence at transcript level"/>
<keyword evidence="9" id="KW-0539">Nucleus</keyword>
<dbReference type="CDD" id="cd05684">
    <property type="entry name" value="S1_DHX8_helicase"/>
    <property type="match status" value="1"/>
</dbReference>
<feature type="compositionally biased region" description="Basic residues" evidence="11">
    <location>
        <begin position="38"/>
        <end position="47"/>
    </location>
</feature>
<feature type="domain" description="Helicase ATP-binding" evidence="13">
    <location>
        <begin position="456"/>
        <end position="620"/>
    </location>
</feature>
<sequence>MMPKKKAEAEKQKEEKTEILDHFEHDEQLDMADEKFKNQKHKEHHIKFPGLAQRNTKTRVTEEIDLNIDLHDREAALRDDNDDADEEKLNFSDDDLEALQRVKKSKSRSRSRSKHRKKHSKHSRSRSREKHSKKDKKSKKHRDRSRSQENRELIQGDIYRGVVKSVQDFGCFVSIMGVPGRREGLVHVNEISQERVSNAFDIVKRNQEVYVKVVLIVNNKIKLSMKDVNQKTGKLIEKKVVQQEAVEEFTKPVQVGKNNFGAITGINLRTEEEEKKKGKKKRDNSPEMWERDRLKYWSKIGITDNKVNVEDSLSDEEEYNVELAEQEPLFLKGQTTKAGIILSPIRIIKNPEGSMNREALNAVQYAKDRREVKEQQQRAVMDTMNREQFAKDWDDPNAESRALVGQLRSFGNSQNDQPDFKKEMMFKATKKVNKSLLTLKEQRESLPIYEFKTPLIKAIKENRVLIVIGETGSGKTTQMTQYLMEAGFAKKGLKIGCTQPRRVAATSVAKRVAEEMGVVLGEEVGFTIRFEDCSSKNTIIKYMTDGMLLREALIDPDMQNYSCVMLDEAHERNLSTDILFGLLKKVVARRKDFTLIVTSATLDAEKFSQYFFDCKIFRIPGRTFPVEILYSKEPEEDYLDASLIVVLQIHFNEPSGDILLFLTGQEEIDNACATLHERMKKIGPDAPELIICPVYASLPSDVQNRIFAPTPEGSRKVIIATNIAEASLTIDGIYYVIDPGFAKIKMFNPKLGMDTLQIAPISQASARQRAGRAGRTGPGKCYRLYTEAAFKTEMLPTSVPEIQRTNLSNTVLLLKAMGINDLLNFDFMDAPPVQTLISALEQLFNLGALDDDGLLTKIGMKMSEFPLEPPLGKMILTSVDLGCSDEICTIIAMLSVQTIFYRPKDKSTIADQKRAKFNHPDGDHLTMLTVYEAWKNNNFSNIWCSENFIDSRSIRRAQDVRKQLVGILDRYRLSVVSSGRNQSKIRKAICSGFFFHTAKKDPQEGYKTLVDNHTVYIHPSSALFNRPPEWVIYHELILTSKEYMRNVIAIDPKWLIDVAGNFYQNSSSMSLNSRKKQEKLEPLHCKFGDPNAWRLSRR</sequence>
<dbReference type="InterPro" id="IPR027417">
    <property type="entry name" value="P-loop_NTPase"/>
</dbReference>
<evidence type="ECO:0000256" key="8">
    <source>
        <dbReference type="ARBA" id="ARBA00023187"/>
    </source>
</evidence>
<feature type="compositionally biased region" description="Acidic residues" evidence="11">
    <location>
        <begin position="80"/>
        <end position="97"/>
    </location>
</feature>
<dbReference type="PANTHER" id="PTHR18934:SF85">
    <property type="entry name" value="ATP-DEPENDENT RNA HELICASE DHX8"/>
    <property type="match status" value="1"/>
</dbReference>
<dbReference type="PROSITE" id="PS00690">
    <property type="entry name" value="DEAH_ATP_HELICASE"/>
    <property type="match status" value="1"/>
</dbReference>
<accession>A0A481XV80</accession>
<evidence type="ECO:0000256" key="9">
    <source>
        <dbReference type="ARBA" id="ARBA00023242"/>
    </source>
</evidence>
<dbReference type="InterPro" id="IPR001650">
    <property type="entry name" value="Helicase_C-like"/>
</dbReference>
<dbReference type="FunFam" id="3.40.50.300:FF:000007">
    <property type="entry name" value="Pre-mRNA-splicing factor ATP-dependent RNA helicase"/>
    <property type="match status" value="1"/>
</dbReference>
<dbReference type="AlphaFoldDB" id="A0A481XV80"/>
<dbReference type="GO" id="GO:0003723">
    <property type="term" value="F:RNA binding"/>
    <property type="evidence" value="ECO:0007669"/>
    <property type="project" value="TreeGrafter"/>
</dbReference>
<evidence type="ECO:0000256" key="5">
    <source>
        <dbReference type="ARBA" id="ARBA00022801"/>
    </source>
</evidence>
<feature type="compositionally biased region" description="Basic residues" evidence="11">
    <location>
        <begin position="101"/>
        <end position="144"/>
    </location>
</feature>
<dbReference type="FunFam" id="2.40.50.140:FF:000061">
    <property type="entry name" value="ATP-dependent RNA helicase DHX8"/>
    <property type="match status" value="1"/>
</dbReference>
<dbReference type="Gene3D" id="1.20.120.1080">
    <property type="match status" value="1"/>
</dbReference>
<evidence type="ECO:0000256" key="3">
    <source>
        <dbReference type="ARBA" id="ARBA00022664"/>
    </source>
</evidence>
<dbReference type="PROSITE" id="PS50126">
    <property type="entry name" value="S1"/>
    <property type="match status" value="1"/>
</dbReference>
<reference evidence="15" key="1">
    <citation type="submission" date="2018-07" db="EMBL/GenBank/DDBJ databases">
        <title>Helicases in Philaterides dicentrarchi.</title>
        <authorList>
            <person name="Lamas J."/>
            <person name="Folgueira I."/>
            <person name="Defelipe A."/>
            <person name="Sueiro R."/>
            <person name="Leiro J."/>
        </authorList>
    </citation>
    <scope>NUCLEOTIDE SEQUENCE</scope>
</reference>
<evidence type="ECO:0000256" key="2">
    <source>
        <dbReference type="ARBA" id="ARBA00012552"/>
    </source>
</evidence>
<dbReference type="Pfam" id="PF07717">
    <property type="entry name" value="OB_NTP_bind"/>
    <property type="match status" value="1"/>
</dbReference>
<dbReference type="Gene3D" id="2.40.50.140">
    <property type="entry name" value="Nucleic acid-binding proteins"/>
    <property type="match status" value="1"/>
</dbReference>
<keyword evidence="3" id="KW-0507">mRNA processing</keyword>
<evidence type="ECO:0000313" key="15">
    <source>
        <dbReference type="EMBL" id="QBK46511.1"/>
    </source>
</evidence>
<comment type="subcellular location">
    <subcellularLocation>
        <location evidence="1">Nucleus</location>
    </subcellularLocation>
</comment>
<dbReference type="EC" id="3.6.4.13" evidence="2"/>
<evidence type="ECO:0000256" key="4">
    <source>
        <dbReference type="ARBA" id="ARBA00022741"/>
    </source>
</evidence>
<dbReference type="FunFam" id="3.40.50.300:FF:000726">
    <property type="entry name" value="Pre-mRNA-splicing factor ATP-dependent RNA helicase"/>
    <property type="match status" value="1"/>
</dbReference>
<keyword evidence="7" id="KW-0067">ATP-binding</keyword>
<keyword evidence="8" id="KW-0508">mRNA splicing</keyword>
<dbReference type="Gene3D" id="3.40.50.300">
    <property type="entry name" value="P-loop containing nucleotide triphosphate hydrolases"/>
    <property type="match status" value="2"/>
</dbReference>
<dbReference type="SUPFAM" id="SSF52540">
    <property type="entry name" value="P-loop containing nucleoside triphosphate hydrolases"/>
    <property type="match status" value="1"/>
</dbReference>
<feature type="compositionally biased region" description="Basic and acidic residues" evidence="11">
    <location>
        <begin position="1"/>
        <end position="37"/>
    </location>
</feature>
<dbReference type="InterPro" id="IPR048333">
    <property type="entry name" value="HA2_WH"/>
</dbReference>
<protein>
    <recommendedName>
        <fullName evidence="2">RNA helicase</fullName>
        <ecNumber evidence="2">3.6.4.13</ecNumber>
    </recommendedName>
</protein>
<dbReference type="Pfam" id="PF21010">
    <property type="entry name" value="HA2_C"/>
    <property type="match status" value="1"/>
</dbReference>
<dbReference type="PROSITE" id="PS51192">
    <property type="entry name" value="HELICASE_ATP_BIND_1"/>
    <property type="match status" value="1"/>
</dbReference>
<dbReference type="GO" id="GO:0071013">
    <property type="term" value="C:catalytic step 2 spliceosome"/>
    <property type="evidence" value="ECO:0007669"/>
    <property type="project" value="TreeGrafter"/>
</dbReference>
<dbReference type="Pfam" id="PF04408">
    <property type="entry name" value="WHD_HA2"/>
    <property type="match status" value="1"/>
</dbReference>
<dbReference type="InterPro" id="IPR012340">
    <property type="entry name" value="NA-bd_OB-fold"/>
</dbReference>
<evidence type="ECO:0000256" key="6">
    <source>
        <dbReference type="ARBA" id="ARBA00022806"/>
    </source>
</evidence>
<dbReference type="PROSITE" id="PS51194">
    <property type="entry name" value="HELICASE_CTER"/>
    <property type="match status" value="1"/>
</dbReference>
<dbReference type="InterPro" id="IPR003029">
    <property type="entry name" value="S1_domain"/>
</dbReference>
<feature type="compositionally biased region" description="Basic and acidic residues" evidence="11">
    <location>
        <begin position="68"/>
        <end position="79"/>
    </location>
</feature>
<dbReference type="InterPro" id="IPR011545">
    <property type="entry name" value="DEAD/DEAH_box_helicase_dom"/>
</dbReference>
<dbReference type="GO" id="GO:0005524">
    <property type="term" value="F:ATP binding"/>
    <property type="evidence" value="ECO:0007669"/>
    <property type="project" value="UniProtKB-KW"/>
</dbReference>
<evidence type="ECO:0000259" key="12">
    <source>
        <dbReference type="PROSITE" id="PS50126"/>
    </source>
</evidence>
<dbReference type="Pfam" id="PF00270">
    <property type="entry name" value="DEAD"/>
    <property type="match status" value="1"/>
</dbReference>